<dbReference type="PANTHER" id="PTHR46411:SF3">
    <property type="entry name" value="AAA+ ATPASE DOMAIN-CONTAINING PROTEIN"/>
    <property type="match status" value="1"/>
</dbReference>
<dbReference type="VEuPathDB" id="FungiDB:BDBG_04721"/>
<reference evidence="2" key="1">
    <citation type="journal article" date="2015" name="PLoS Genet.">
        <title>The dynamic genome and transcriptome of the human fungal pathogen Blastomyces and close relative Emmonsia.</title>
        <authorList>
            <person name="Munoz J.F."/>
            <person name="Gauthier G.M."/>
            <person name="Desjardins C.A."/>
            <person name="Gallo J.E."/>
            <person name="Holder J."/>
            <person name="Sullivan T.D."/>
            <person name="Marty A.J."/>
            <person name="Carmen J.C."/>
            <person name="Chen Z."/>
            <person name="Ding L."/>
            <person name="Gujja S."/>
            <person name="Magrini V."/>
            <person name="Misas E."/>
            <person name="Mitreva M."/>
            <person name="Priest M."/>
            <person name="Saif S."/>
            <person name="Whiston E.A."/>
            <person name="Young S."/>
            <person name="Zeng Q."/>
            <person name="Goldman W.E."/>
            <person name="Mardis E.R."/>
            <person name="Taylor J.W."/>
            <person name="McEwen J.G."/>
            <person name="Clay O.K."/>
            <person name="Klein B.S."/>
            <person name="Cuomo C.A."/>
        </authorList>
    </citation>
    <scope>NUCLEOTIDE SEQUENCE [LARGE SCALE GENOMIC DNA]</scope>
    <source>
        <strain evidence="2">SLH14081</strain>
    </source>
</reference>
<dbReference type="GeneID" id="8504394"/>
<dbReference type="AlphaFoldDB" id="A0A179UMH9"/>
<dbReference type="Proteomes" id="UP000002038">
    <property type="component" value="Unassembled WGS sequence"/>
</dbReference>
<sequence length="192" mass="21477">MCLLQSDFIPVCILLTGRIGSVSNIPGPPHCLDIRGFKAFLEFVTRGIKGQIFDKPIPDTVDGMVSIFLGLLEYFQGIIFLTTNQLTTLDPAMQSWIHFDLKYTELSKQAVTRVWMTFLNWAGTEISDEELEKLLQRSFNGWQIKNIVGVARALAGKGAVTFDHIKDTRAYLEEFDCNCTGPGGAENMNSYT</sequence>
<dbReference type="EMBL" id="GG657456">
    <property type="protein sequence ID" value="OAT09174.1"/>
    <property type="molecule type" value="Genomic_DNA"/>
</dbReference>
<evidence type="ECO:0000313" key="1">
    <source>
        <dbReference type="EMBL" id="OAT09174.1"/>
    </source>
</evidence>
<proteinExistence type="predicted"/>
<name>A0A179UMH9_BLAGS</name>
<accession>A0A179UMH9</accession>
<protein>
    <recommendedName>
        <fullName evidence="3">ATPase AAA-type core domain-containing protein</fullName>
    </recommendedName>
</protein>
<dbReference type="SUPFAM" id="SSF52540">
    <property type="entry name" value="P-loop containing nucleoside triphosphate hydrolases"/>
    <property type="match status" value="1"/>
</dbReference>
<dbReference type="RefSeq" id="XP_002624857.1">
    <property type="nucleotide sequence ID" value="XM_002624811.2"/>
</dbReference>
<organism evidence="1 2">
    <name type="scientific">Blastomyces gilchristii (strain SLH14081)</name>
    <name type="common">Blastomyces dermatitidis</name>
    <dbReference type="NCBI Taxonomy" id="559298"/>
    <lineage>
        <taxon>Eukaryota</taxon>
        <taxon>Fungi</taxon>
        <taxon>Dikarya</taxon>
        <taxon>Ascomycota</taxon>
        <taxon>Pezizomycotina</taxon>
        <taxon>Eurotiomycetes</taxon>
        <taxon>Eurotiomycetidae</taxon>
        <taxon>Onygenales</taxon>
        <taxon>Ajellomycetaceae</taxon>
        <taxon>Blastomyces</taxon>
    </lineage>
</organism>
<keyword evidence="2" id="KW-1185">Reference proteome</keyword>
<evidence type="ECO:0000313" key="2">
    <source>
        <dbReference type="Proteomes" id="UP000002038"/>
    </source>
</evidence>
<dbReference type="OrthoDB" id="4183084at2759"/>
<gene>
    <name evidence="1" type="ORF">BDBG_04721</name>
</gene>
<dbReference type="InterPro" id="IPR027417">
    <property type="entry name" value="P-loop_NTPase"/>
</dbReference>
<dbReference type="STRING" id="559298.A0A179UMH9"/>
<dbReference type="KEGG" id="bgh:BDBG_04721"/>
<dbReference type="PANTHER" id="PTHR46411">
    <property type="entry name" value="FAMILY ATPASE, PUTATIVE-RELATED"/>
    <property type="match status" value="1"/>
</dbReference>
<evidence type="ECO:0008006" key="3">
    <source>
        <dbReference type="Google" id="ProtNLM"/>
    </source>
</evidence>